<protein>
    <submittedName>
        <fullName evidence="1">Uncharacterized protein</fullName>
    </submittedName>
</protein>
<organism evidence="1 2">
    <name type="scientific">Pluteus cervinus</name>
    <dbReference type="NCBI Taxonomy" id="181527"/>
    <lineage>
        <taxon>Eukaryota</taxon>
        <taxon>Fungi</taxon>
        <taxon>Dikarya</taxon>
        <taxon>Basidiomycota</taxon>
        <taxon>Agaricomycotina</taxon>
        <taxon>Agaricomycetes</taxon>
        <taxon>Agaricomycetidae</taxon>
        <taxon>Agaricales</taxon>
        <taxon>Pluteineae</taxon>
        <taxon>Pluteaceae</taxon>
        <taxon>Pluteus</taxon>
    </lineage>
</organism>
<sequence length="363" mass="37741">MSPATLSSFVVAAATLSLVAAQSTYPATPLAQKTFAYPNGIPYQADTDPGLIRGGQFGYNICNSTTEGQTSNCQTNIFNGIDDFCLWAPPEPNSVVANTEGEMVAWCTKPGHGTRLIPEGALQGVQWIRTPDYIQAAGYIDQSFVNLQGDDYGGEMDPHGADLRGNPLGGLVYTNAWSGSATSYGQAFEWHNFIGSNFFCFKACDPSRPNAANYCQHIYDRIGCTYNAPTNVVNGTFEVCDGDSQDFPGVYTENGVVMTYTQPPESLGPISTMPYTAKIPASSNCVPHASTDLYAALASVHAPAASGASSAAHSGATTAHASGSASKTGSAGAPANTNANAASSVTFSAISLVGSIVAAIYLS</sequence>
<evidence type="ECO:0000313" key="1">
    <source>
        <dbReference type="EMBL" id="TFK62445.1"/>
    </source>
</evidence>
<evidence type="ECO:0000313" key="2">
    <source>
        <dbReference type="Proteomes" id="UP000308600"/>
    </source>
</evidence>
<gene>
    <name evidence="1" type="ORF">BDN72DRAFT_777073</name>
</gene>
<dbReference type="Proteomes" id="UP000308600">
    <property type="component" value="Unassembled WGS sequence"/>
</dbReference>
<name>A0ACD3A9V1_9AGAR</name>
<reference evidence="1 2" key="1">
    <citation type="journal article" date="2019" name="Nat. Ecol. Evol.">
        <title>Megaphylogeny resolves global patterns of mushroom evolution.</title>
        <authorList>
            <person name="Varga T."/>
            <person name="Krizsan K."/>
            <person name="Foldi C."/>
            <person name="Dima B."/>
            <person name="Sanchez-Garcia M."/>
            <person name="Sanchez-Ramirez S."/>
            <person name="Szollosi G.J."/>
            <person name="Szarkandi J.G."/>
            <person name="Papp V."/>
            <person name="Albert L."/>
            <person name="Andreopoulos W."/>
            <person name="Angelini C."/>
            <person name="Antonin V."/>
            <person name="Barry K.W."/>
            <person name="Bougher N.L."/>
            <person name="Buchanan P."/>
            <person name="Buyck B."/>
            <person name="Bense V."/>
            <person name="Catcheside P."/>
            <person name="Chovatia M."/>
            <person name="Cooper J."/>
            <person name="Damon W."/>
            <person name="Desjardin D."/>
            <person name="Finy P."/>
            <person name="Geml J."/>
            <person name="Haridas S."/>
            <person name="Hughes K."/>
            <person name="Justo A."/>
            <person name="Karasinski D."/>
            <person name="Kautmanova I."/>
            <person name="Kiss B."/>
            <person name="Kocsube S."/>
            <person name="Kotiranta H."/>
            <person name="LaButti K.M."/>
            <person name="Lechner B.E."/>
            <person name="Liimatainen K."/>
            <person name="Lipzen A."/>
            <person name="Lukacs Z."/>
            <person name="Mihaltcheva S."/>
            <person name="Morgado L.N."/>
            <person name="Niskanen T."/>
            <person name="Noordeloos M.E."/>
            <person name="Ohm R.A."/>
            <person name="Ortiz-Santana B."/>
            <person name="Ovrebo C."/>
            <person name="Racz N."/>
            <person name="Riley R."/>
            <person name="Savchenko A."/>
            <person name="Shiryaev A."/>
            <person name="Soop K."/>
            <person name="Spirin V."/>
            <person name="Szebenyi C."/>
            <person name="Tomsovsky M."/>
            <person name="Tulloss R.E."/>
            <person name="Uehling J."/>
            <person name="Grigoriev I.V."/>
            <person name="Vagvolgyi C."/>
            <person name="Papp T."/>
            <person name="Martin F.M."/>
            <person name="Miettinen O."/>
            <person name="Hibbett D.S."/>
            <person name="Nagy L.G."/>
        </authorList>
    </citation>
    <scope>NUCLEOTIDE SEQUENCE [LARGE SCALE GENOMIC DNA]</scope>
    <source>
        <strain evidence="1 2">NL-1719</strain>
    </source>
</reference>
<proteinExistence type="predicted"/>
<accession>A0ACD3A9V1</accession>
<dbReference type="EMBL" id="ML208581">
    <property type="protein sequence ID" value="TFK62445.1"/>
    <property type="molecule type" value="Genomic_DNA"/>
</dbReference>
<keyword evidence="2" id="KW-1185">Reference proteome</keyword>